<feature type="region of interest" description="Disordered" evidence="1">
    <location>
        <begin position="1"/>
        <end position="22"/>
    </location>
</feature>
<name>B3NYJ3_DROER</name>
<keyword evidence="3" id="KW-1185">Reference proteome</keyword>
<evidence type="ECO:0000313" key="2">
    <source>
        <dbReference type="EMBL" id="EDV47974.1"/>
    </source>
</evidence>
<reference evidence="2 3" key="2">
    <citation type="journal article" date="2008" name="Bioinformatics">
        <title>Assembly reconciliation.</title>
        <authorList>
            <person name="Zimin A.V."/>
            <person name="Smith D.R."/>
            <person name="Sutton G."/>
            <person name="Yorke J.A."/>
        </authorList>
    </citation>
    <scope>NUCLEOTIDE SEQUENCE [LARGE SCALE GENOMIC DNA]</scope>
    <source>
        <strain evidence="2 3">TSC#14021-0224.01</strain>
    </source>
</reference>
<reference evidence="2 3" key="1">
    <citation type="journal article" date="2007" name="Nature">
        <title>Evolution of genes and genomes on the Drosophila phylogeny.</title>
        <authorList>
            <consortium name="Drosophila 12 Genomes Consortium"/>
            <person name="Clark A.G."/>
            <person name="Eisen M.B."/>
            <person name="Smith D.R."/>
            <person name="Bergman C.M."/>
            <person name="Oliver B."/>
            <person name="Markow T.A."/>
            <person name="Kaufman T.C."/>
            <person name="Kellis M."/>
            <person name="Gelbart W."/>
            <person name="Iyer V.N."/>
            <person name="Pollard D.A."/>
            <person name="Sackton T.B."/>
            <person name="Larracuente A.M."/>
            <person name="Singh N.D."/>
            <person name="Abad J.P."/>
            <person name="Abt D.N."/>
            <person name="Adryan B."/>
            <person name="Aguade M."/>
            <person name="Akashi H."/>
            <person name="Anderson W.W."/>
            <person name="Aquadro C.F."/>
            <person name="Ardell D.H."/>
            <person name="Arguello R."/>
            <person name="Artieri C.G."/>
            <person name="Barbash D.A."/>
            <person name="Barker D."/>
            <person name="Barsanti P."/>
            <person name="Batterham P."/>
            <person name="Batzoglou S."/>
            <person name="Begun D."/>
            <person name="Bhutkar A."/>
            <person name="Blanco E."/>
            <person name="Bosak S.A."/>
            <person name="Bradley R.K."/>
            <person name="Brand A.D."/>
            <person name="Brent M.R."/>
            <person name="Brooks A.N."/>
            <person name="Brown R.H."/>
            <person name="Butlin R.K."/>
            <person name="Caggese C."/>
            <person name="Calvi B.R."/>
            <person name="Bernardo de Carvalho A."/>
            <person name="Caspi A."/>
            <person name="Castrezana S."/>
            <person name="Celniker S.E."/>
            <person name="Chang J.L."/>
            <person name="Chapple C."/>
            <person name="Chatterji S."/>
            <person name="Chinwalla A."/>
            <person name="Civetta A."/>
            <person name="Clifton S.W."/>
            <person name="Comeron J.M."/>
            <person name="Costello J.C."/>
            <person name="Coyne J.A."/>
            <person name="Daub J."/>
            <person name="David R.G."/>
            <person name="Delcher A.L."/>
            <person name="Delehaunty K."/>
            <person name="Do C.B."/>
            <person name="Ebling H."/>
            <person name="Edwards K."/>
            <person name="Eickbush T."/>
            <person name="Evans J.D."/>
            <person name="Filipski A."/>
            <person name="Findeiss S."/>
            <person name="Freyhult E."/>
            <person name="Fulton L."/>
            <person name="Fulton R."/>
            <person name="Garcia A.C."/>
            <person name="Gardiner A."/>
            <person name="Garfield D.A."/>
            <person name="Garvin B.E."/>
            <person name="Gibson G."/>
            <person name="Gilbert D."/>
            <person name="Gnerre S."/>
            <person name="Godfrey J."/>
            <person name="Good R."/>
            <person name="Gotea V."/>
            <person name="Gravely B."/>
            <person name="Greenberg A.J."/>
            <person name="Griffiths-Jones S."/>
            <person name="Gross S."/>
            <person name="Guigo R."/>
            <person name="Gustafson E.A."/>
            <person name="Haerty W."/>
            <person name="Hahn M.W."/>
            <person name="Halligan D.L."/>
            <person name="Halpern A.L."/>
            <person name="Halter G.M."/>
            <person name="Han M.V."/>
            <person name="Heger A."/>
            <person name="Hillier L."/>
            <person name="Hinrichs A.S."/>
            <person name="Holmes I."/>
            <person name="Hoskins R.A."/>
            <person name="Hubisz M.J."/>
            <person name="Hultmark D."/>
            <person name="Huntley M.A."/>
            <person name="Jaffe D.B."/>
            <person name="Jagadeeshan S."/>
            <person name="Jeck W.R."/>
            <person name="Johnson J."/>
            <person name="Jones C.D."/>
            <person name="Jordan W.C."/>
            <person name="Karpen G.H."/>
            <person name="Kataoka E."/>
            <person name="Keightley P.D."/>
            <person name="Kheradpour P."/>
            <person name="Kirkness E.F."/>
            <person name="Koerich L.B."/>
            <person name="Kristiansen K."/>
            <person name="Kudrna D."/>
            <person name="Kulathinal R.J."/>
            <person name="Kumar S."/>
            <person name="Kwok R."/>
            <person name="Lander E."/>
            <person name="Langley C.H."/>
            <person name="Lapoint R."/>
            <person name="Lazzaro B.P."/>
            <person name="Lee S.J."/>
            <person name="Levesque L."/>
            <person name="Li R."/>
            <person name="Lin C.F."/>
            <person name="Lin M.F."/>
            <person name="Lindblad-Toh K."/>
            <person name="Llopart A."/>
            <person name="Long M."/>
            <person name="Low L."/>
            <person name="Lozovsky E."/>
            <person name="Lu J."/>
            <person name="Luo M."/>
            <person name="Machado C.A."/>
            <person name="Makalowski W."/>
            <person name="Marzo M."/>
            <person name="Matsuda M."/>
            <person name="Matzkin L."/>
            <person name="McAllister B."/>
            <person name="McBride C.S."/>
            <person name="McKernan B."/>
            <person name="McKernan K."/>
            <person name="Mendez-Lago M."/>
            <person name="Minx P."/>
            <person name="Mollenhauer M.U."/>
            <person name="Montooth K."/>
            <person name="Mount S.M."/>
            <person name="Mu X."/>
            <person name="Myers E."/>
            <person name="Negre B."/>
            <person name="Newfeld S."/>
            <person name="Nielsen R."/>
            <person name="Noor M.A."/>
            <person name="O'Grady P."/>
            <person name="Pachter L."/>
            <person name="Papaceit M."/>
            <person name="Parisi M.J."/>
            <person name="Parisi M."/>
            <person name="Parts L."/>
            <person name="Pedersen J.S."/>
            <person name="Pesole G."/>
            <person name="Phillippy A.M."/>
            <person name="Ponting C.P."/>
            <person name="Pop M."/>
            <person name="Porcelli D."/>
            <person name="Powell J.R."/>
            <person name="Prohaska S."/>
            <person name="Pruitt K."/>
            <person name="Puig M."/>
            <person name="Quesneville H."/>
            <person name="Ram K.R."/>
            <person name="Rand D."/>
            <person name="Rasmussen M.D."/>
            <person name="Reed L.K."/>
            <person name="Reenan R."/>
            <person name="Reily A."/>
            <person name="Remington K.A."/>
            <person name="Rieger T.T."/>
            <person name="Ritchie M.G."/>
            <person name="Robin C."/>
            <person name="Rogers Y.H."/>
            <person name="Rohde C."/>
            <person name="Rozas J."/>
            <person name="Rubenfield M.J."/>
            <person name="Ruiz A."/>
            <person name="Russo S."/>
            <person name="Salzberg S.L."/>
            <person name="Sanchez-Gracia A."/>
            <person name="Saranga D.J."/>
            <person name="Sato H."/>
            <person name="Schaeffer S.W."/>
            <person name="Schatz M.C."/>
            <person name="Schlenke T."/>
            <person name="Schwartz R."/>
            <person name="Segarra C."/>
            <person name="Singh R.S."/>
            <person name="Sirot L."/>
            <person name="Sirota M."/>
            <person name="Sisneros N.B."/>
            <person name="Smith C.D."/>
            <person name="Smith T.F."/>
            <person name="Spieth J."/>
            <person name="Stage D.E."/>
            <person name="Stark A."/>
            <person name="Stephan W."/>
            <person name="Strausberg R.L."/>
            <person name="Strempel S."/>
            <person name="Sturgill D."/>
            <person name="Sutton G."/>
            <person name="Sutton G.G."/>
            <person name="Tao W."/>
            <person name="Teichmann S."/>
            <person name="Tobari Y.N."/>
            <person name="Tomimura Y."/>
            <person name="Tsolas J.M."/>
            <person name="Valente V.L."/>
            <person name="Venter E."/>
            <person name="Venter J.C."/>
            <person name="Vicario S."/>
            <person name="Vieira F.G."/>
            <person name="Vilella A.J."/>
            <person name="Villasante A."/>
            <person name="Walenz B."/>
            <person name="Wang J."/>
            <person name="Wasserman M."/>
            <person name="Watts T."/>
            <person name="Wilson D."/>
            <person name="Wilson R.K."/>
            <person name="Wing R.A."/>
            <person name="Wolfner M.F."/>
            <person name="Wong A."/>
            <person name="Wong G.K."/>
            <person name="Wu C.I."/>
            <person name="Wu G."/>
            <person name="Yamamoto D."/>
            <person name="Yang H.P."/>
            <person name="Yang S.P."/>
            <person name="Yorke J.A."/>
            <person name="Yoshida K."/>
            <person name="Zdobnov E."/>
            <person name="Zhang P."/>
            <person name="Zhang Y."/>
            <person name="Zimin A.V."/>
            <person name="Baldwin J."/>
            <person name="Abdouelleil A."/>
            <person name="Abdulkadir J."/>
            <person name="Abebe A."/>
            <person name="Abera B."/>
            <person name="Abreu J."/>
            <person name="Acer S.C."/>
            <person name="Aftuck L."/>
            <person name="Alexander A."/>
            <person name="An P."/>
            <person name="Anderson E."/>
            <person name="Anderson S."/>
            <person name="Arachi H."/>
            <person name="Azer M."/>
            <person name="Bachantsang P."/>
            <person name="Barry A."/>
            <person name="Bayul T."/>
            <person name="Berlin A."/>
            <person name="Bessette D."/>
            <person name="Bloom T."/>
            <person name="Blye J."/>
            <person name="Boguslavskiy L."/>
            <person name="Bonnet C."/>
            <person name="Boukhgalter B."/>
            <person name="Bourzgui I."/>
            <person name="Brown A."/>
            <person name="Cahill P."/>
            <person name="Channer S."/>
            <person name="Cheshatsang Y."/>
            <person name="Chuda L."/>
            <person name="Citroen M."/>
            <person name="Collymore A."/>
            <person name="Cooke P."/>
            <person name="Costello M."/>
            <person name="D'Aco K."/>
            <person name="Daza R."/>
            <person name="De Haan G."/>
            <person name="DeGray S."/>
            <person name="DeMaso C."/>
            <person name="Dhargay N."/>
            <person name="Dooley K."/>
            <person name="Dooley E."/>
            <person name="Doricent M."/>
            <person name="Dorje P."/>
            <person name="Dorjee K."/>
            <person name="Dupes A."/>
            <person name="Elong R."/>
            <person name="Falk J."/>
            <person name="Farina A."/>
            <person name="Faro S."/>
            <person name="Ferguson D."/>
            <person name="Fisher S."/>
            <person name="Foley C.D."/>
            <person name="Franke A."/>
            <person name="Friedrich D."/>
            <person name="Gadbois L."/>
            <person name="Gearin G."/>
            <person name="Gearin C.R."/>
            <person name="Giannoukos G."/>
            <person name="Goode T."/>
            <person name="Graham J."/>
            <person name="Grandbois E."/>
            <person name="Grewal S."/>
            <person name="Gyaltsen K."/>
            <person name="Hafez N."/>
            <person name="Hagos B."/>
            <person name="Hall J."/>
            <person name="Henson C."/>
            <person name="Hollinger A."/>
            <person name="Honan T."/>
            <person name="Huard M.D."/>
            <person name="Hughes L."/>
            <person name="Hurhula B."/>
            <person name="Husby M.E."/>
            <person name="Kamat A."/>
            <person name="Kanga B."/>
            <person name="Kashin S."/>
            <person name="Khazanovich D."/>
            <person name="Kisner P."/>
            <person name="Lance K."/>
            <person name="Lara M."/>
            <person name="Lee W."/>
            <person name="Lennon N."/>
            <person name="Letendre F."/>
            <person name="LeVine R."/>
            <person name="Lipovsky A."/>
            <person name="Liu X."/>
            <person name="Liu J."/>
            <person name="Liu S."/>
            <person name="Lokyitsang T."/>
            <person name="Lokyitsang Y."/>
            <person name="Lubonja R."/>
            <person name="Lui A."/>
            <person name="MacDonald P."/>
            <person name="Magnisalis V."/>
            <person name="Maru K."/>
            <person name="Matthews C."/>
            <person name="McCusker W."/>
            <person name="McDonough S."/>
            <person name="Mehta T."/>
            <person name="Meldrim J."/>
            <person name="Meneus L."/>
            <person name="Mihai O."/>
            <person name="Mihalev A."/>
            <person name="Mihova T."/>
            <person name="Mittelman R."/>
            <person name="Mlenga V."/>
            <person name="Montmayeur A."/>
            <person name="Mulrain L."/>
            <person name="Navidi A."/>
            <person name="Naylor J."/>
            <person name="Negash T."/>
            <person name="Nguyen T."/>
            <person name="Nguyen N."/>
            <person name="Nicol R."/>
            <person name="Norbu C."/>
            <person name="Norbu N."/>
            <person name="Novod N."/>
            <person name="O'Neill B."/>
            <person name="Osman S."/>
            <person name="Markiewicz E."/>
            <person name="Oyono O.L."/>
            <person name="Patti C."/>
            <person name="Phunkhang P."/>
            <person name="Pierre F."/>
            <person name="Priest M."/>
            <person name="Raghuraman S."/>
            <person name="Rege F."/>
            <person name="Reyes R."/>
            <person name="Rise C."/>
            <person name="Rogov P."/>
            <person name="Ross K."/>
            <person name="Ryan E."/>
            <person name="Settipalli S."/>
            <person name="Shea T."/>
            <person name="Sherpa N."/>
            <person name="Shi L."/>
            <person name="Shih D."/>
            <person name="Sparrow T."/>
            <person name="Spaulding J."/>
            <person name="Stalker J."/>
            <person name="Stange-Thomann N."/>
            <person name="Stavropoulos S."/>
            <person name="Stone C."/>
            <person name="Strader C."/>
            <person name="Tesfaye S."/>
            <person name="Thomson T."/>
            <person name="Thoulutsang Y."/>
            <person name="Thoulutsang D."/>
            <person name="Topham K."/>
            <person name="Topping I."/>
            <person name="Tsamla T."/>
            <person name="Vassiliev H."/>
            <person name="Vo A."/>
            <person name="Wangchuk T."/>
            <person name="Wangdi T."/>
            <person name="Weiand M."/>
            <person name="Wilkinson J."/>
            <person name="Wilson A."/>
            <person name="Yadav S."/>
            <person name="Young G."/>
            <person name="Yu Q."/>
            <person name="Zembek L."/>
            <person name="Zhong D."/>
            <person name="Zimmer A."/>
            <person name="Zwirko Z."/>
            <person name="Jaffe D.B."/>
            <person name="Alvarez P."/>
            <person name="Brockman W."/>
            <person name="Butler J."/>
            <person name="Chin C."/>
            <person name="Gnerre S."/>
            <person name="Grabherr M."/>
            <person name="Kleber M."/>
            <person name="Mauceli E."/>
            <person name="MacCallum I."/>
        </authorList>
    </citation>
    <scope>NUCLEOTIDE SEQUENCE [LARGE SCALE GENOMIC DNA]</scope>
    <source>
        <strain evidence="2 3">TSC#14021-0224.01</strain>
    </source>
</reference>
<protein>
    <submittedName>
        <fullName evidence="2">GG13103</fullName>
    </submittedName>
</protein>
<feature type="compositionally biased region" description="Acidic residues" evidence="1">
    <location>
        <begin position="13"/>
        <end position="22"/>
    </location>
</feature>
<dbReference type="EMBL" id="CH954181">
    <property type="protein sequence ID" value="EDV47974.1"/>
    <property type="molecule type" value="Genomic_DNA"/>
</dbReference>
<dbReference type="AlphaFoldDB" id="B3NYJ3"/>
<evidence type="ECO:0000256" key="1">
    <source>
        <dbReference type="SAM" id="MobiDB-lite"/>
    </source>
</evidence>
<accession>B3NYJ3</accession>
<evidence type="ECO:0000313" key="3">
    <source>
        <dbReference type="Proteomes" id="UP000008711"/>
    </source>
</evidence>
<dbReference type="Proteomes" id="UP000008711">
    <property type="component" value="Unassembled WGS sequence"/>
</dbReference>
<sequence length="78" mass="8332">MGMAKGSPGWSSGEDEDEDEDVVPEVNCGAGAKFTKAPAQIPNGLFDKSDSQGLPVYIYISEDVGIDSDTRYKCSSMH</sequence>
<dbReference type="HOGENOM" id="CLU_2624571_0_0_1"/>
<organism evidence="2 3">
    <name type="scientific">Drosophila erecta</name>
    <name type="common">Fruit fly</name>
    <dbReference type="NCBI Taxonomy" id="7220"/>
    <lineage>
        <taxon>Eukaryota</taxon>
        <taxon>Metazoa</taxon>
        <taxon>Ecdysozoa</taxon>
        <taxon>Arthropoda</taxon>
        <taxon>Hexapoda</taxon>
        <taxon>Insecta</taxon>
        <taxon>Pterygota</taxon>
        <taxon>Neoptera</taxon>
        <taxon>Endopterygota</taxon>
        <taxon>Diptera</taxon>
        <taxon>Brachycera</taxon>
        <taxon>Muscomorpha</taxon>
        <taxon>Ephydroidea</taxon>
        <taxon>Drosophilidae</taxon>
        <taxon>Drosophila</taxon>
        <taxon>Sophophora</taxon>
    </lineage>
</organism>
<gene>
    <name evidence="2" type="primary">Dere\GG13103</name>
    <name evidence="2" type="ORF">Dere_GG13103</name>
</gene>
<proteinExistence type="predicted"/>